<evidence type="ECO:0000313" key="2">
    <source>
        <dbReference type="Proteomes" id="UP001148737"/>
    </source>
</evidence>
<dbReference type="Proteomes" id="UP001148737">
    <property type="component" value="Unassembled WGS sequence"/>
</dbReference>
<dbReference type="EMBL" id="JANAKD010000432">
    <property type="protein sequence ID" value="KAJ3493939.1"/>
    <property type="molecule type" value="Genomic_DNA"/>
</dbReference>
<gene>
    <name evidence="1" type="ORF">NLG97_g4405</name>
</gene>
<protein>
    <submittedName>
        <fullName evidence="1">Uncharacterized protein</fullName>
    </submittedName>
</protein>
<proteinExistence type="predicted"/>
<comment type="caution">
    <text evidence="1">The sequence shown here is derived from an EMBL/GenBank/DDBJ whole genome shotgun (WGS) entry which is preliminary data.</text>
</comment>
<accession>A0ACC1QX38</accession>
<reference evidence="1" key="1">
    <citation type="submission" date="2022-07" db="EMBL/GenBank/DDBJ databases">
        <title>Genome Sequence of Lecanicillium saksenae.</title>
        <authorList>
            <person name="Buettner E."/>
        </authorList>
    </citation>
    <scope>NUCLEOTIDE SEQUENCE</scope>
    <source>
        <strain evidence="1">VT-O1</strain>
    </source>
</reference>
<name>A0ACC1QX38_9HYPO</name>
<keyword evidence="2" id="KW-1185">Reference proteome</keyword>
<organism evidence="1 2">
    <name type="scientific">Lecanicillium saksenae</name>
    <dbReference type="NCBI Taxonomy" id="468837"/>
    <lineage>
        <taxon>Eukaryota</taxon>
        <taxon>Fungi</taxon>
        <taxon>Dikarya</taxon>
        <taxon>Ascomycota</taxon>
        <taxon>Pezizomycotina</taxon>
        <taxon>Sordariomycetes</taxon>
        <taxon>Hypocreomycetidae</taxon>
        <taxon>Hypocreales</taxon>
        <taxon>Cordycipitaceae</taxon>
        <taxon>Lecanicillium</taxon>
    </lineage>
</organism>
<evidence type="ECO:0000313" key="1">
    <source>
        <dbReference type="EMBL" id="KAJ3493939.1"/>
    </source>
</evidence>
<sequence length="158" mass="17660">MWFSNTVLASSLAAAATACVLPPDTPSNNISEGFAIQVQNATYPIIHNRLMNQWAAELRGKAFIAHNLLHDLAALDKKELLLWEEWGTRVEYNTKVPEAEERMLNEVAAVTQHQDVKIGDVKEFLAKEGLAIPTTVMLYDPYTDDAPKPEDISRVLKE</sequence>